<evidence type="ECO:0000256" key="9">
    <source>
        <dbReference type="PROSITE-ProRule" id="PRU10072"/>
    </source>
</evidence>
<evidence type="ECO:0000256" key="3">
    <source>
        <dbReference type="ARBA" id="ARBA00008184"/>
    </source>
</evidence>
<dbReference type="PANTHER" id="PTHR11264">
    <property type="entry name" value="URACIL-DNA GLYCOSYLASE"/>
    <property type="match status" value="1"/>
</dbReference>
<gene>
    <name evidence="8" type="primary">ung</name>
    <name evidence="12" type="ORF">COS53_02575</name>
</gene>
<keyword evidence="5 8" id="KW-0227">DNA damage</keyword>
<dbReference type="GO" id="GO:0097510">
    <property type="term" value="P:base-excision repair, AP site formation via deaminated base removal"/>
    <property type="evidence" value="ECO:0007669"/>
    <property type="project" value="TreeGrafter"/>
</dbReference>
<keyword evidence="7 8" id="KW-0234">DNA repair</keyword>
<keyword evidence="8" id="KW-0963">Cytoplasm</keyword>
<dbReference type="InterPro" id="IPR002043">
    <property type="entry name" value="UDG_fam1"/>
</dbReference>
<dbReference type="HAMAP" id="MF_00148">
    <property type="entry name" value="UDG"/>
    <property type="match status" value="1"/>
</dbReference>
<dbReference type="PANTHER" id="PTHR11264:SF0">
    <property type="entry name" value="URACIL-DNA GLYCOSYLASE"/>
    <property type="match status" value="1"/>
</dbReference>
<evidence type="ECO:0000256" key="2">
    <source>
        <dbReference type="ARBA" id="ARBA00002631"/>
    </source>
</evidence>
<dbReference type="NCBIfam" id="TIGR00628">
    <property type="entry name" value="ung"/>
    <property type="match status" value="1"/>
</dbReference>
<evidence type="ECO:0000259" key="11">
    <source>
        <dbReference type="SMART" id="SM00986"/>
    </source>
</evidence>
<evidence type="ECO:0000256" key="5">
    <source>
        <dbReference type="ARBA" id="ARBA00022763"/>
    </source>
</evidence>
<dbReference type="EC" id="3.2.2.27" evidence="4 8"/>
<dbReference type="FunFam" id="3.40.470.10:FF:000001">
    <property type="entry name" value="Uracil-DNA glycosylase"/>
    <property type="match status" value="1"/>
</dbReference>
<keyword evidence="6 8" id="KW-0378">Hydrolase</keyword>
<organism evidence="12 13">
    <name type="scientific">Candidatus Shapirobacteria bacterium CG03_land_8_20_14_0_80_35_14</name>
    <dbReference type="NCBI Taxonomy" id="1974878"/>
    <lineage>
        <taxon>Bacteria</taxon>
        <taxon>Candidatus Shapironibacteriota</taxon>
    </lineage>
</organism>
<dbReference type="Proteomes" id="UP000229191">
    <property type="component" value="Unassembled WGS sequence"/>
</dbReference>
<dbReference type="PROSITE" id="PS00130">
    <property type="entry name" value="U_DNA_GLYCOSYLASE"/>
    <property type="match status" value="1"/>
</dbReference>
<dbReference type="InterPro" id="IPR018085">
    <property type="entry name" value="Ura-DNA_Glyclase_AS"/>
</dbReference>
<proteinExistence type="inferred from homology"/>
<dbReference type="InterPro" id="IPR036895">
    <property type="entry name" value="Uracil-DNA_glycosylase-like_sf"/>
</dbReference>
<dbReference type="NCBIfam" id="NF003592">
    <property type="entry name" value="PRK05254.1-5"/>
    <property type="match status" value="1"/>
</dbReference>
<evidence type="ECO:0000256" key="1">
    <source>
        <dbReference type="ARBA" id="ARBA00001400"/>
    </source>
</evidence>
<sequence length="216" mass="24617">MNVKIEASWRQVLRQEFDKDYFVALVEFVKSEYKNSTVYPPAKFIFRAFDSTPFDKVKVVILGQDPYHGLKEANGLCFAVDPGIRLPPSLQNIYKELKNDLGVEGNINNWAKQGVMMLNSTLTVRASTPGSHQNKGWEEFTDAVIKILSDKKEKLVFILWGKYAQDKGKVIDDKKHLVIKSPHPSPFSAYSGFFGSKPFFKCNEYLAKNGAKEIEW</sequence>
<evidence type="ECO:0000256" key="7">
    <source>
        <dbReference type="ARBA" id="ARBA00023204"/>
    </source>
</evidence>
<evidence type="ECO:0000256" key="6">
    <source>
        <dbReference type="ARBA" id="ARBA00022801"/>
    </source>
</evidence>
<evidence type="ECO:0000256" key="4">
    <source>
        <dbReference type="ARBA" id="ARBA00012030"/>
    </source>
</evidence>
<dbReference type="GO" id="GO:0005737">
    <property type="term" value="C:cytoplasm"/>
    <property type="evidence" value="ECO:0007669"/>
    <property type="project" value="UniProtKB-SubCell"/>
</dbReference>
<evidence type="ECO:0000313" key="12">
    <source>
        <dbReference type="EMBL" id="PIV07347.1"/>
    </source>
</evidence>
<dbReference type="Gene3D" id="3.40.470.10">
    <property type="entry name" value="Uracil-DNA glycosylase-like domain"/>
    <property type="match status" value="1"/>
</dbReference>
<comment type="catalytic activity">
    <reaction evidence="1 8 10">
        <text>Hydrolyzes single-stranded DNA or mismatched double-stranded DNA and polynucleotides, releasing free uracil.</text>
        <dbReference type="EC" id="3.2.2.27"/>
    </reaction>
</comment>
<comment type="caution">
    <text evidence="12">The sequence shown here is derived from an EMBL/GenBank/DDBJ whole genome shotgun (WGS) entry which is preliminary data.</text>
</comment>
<dbReference type="SMART" id="SM00987">
    <property type="entry name" value="UreE_C"/>
    <property type="match status" value="1"/>
</dbReference>
<evidence type="ECO:0000313" key="13">
    <source>
        <dbReference type="Proteomes" id="UP000229191"/>
    </source>
</evidence>
<evidence type="ECO:0000256" key="10">
    <source>
        <dbReference type="RuleBase" id="RU003780"/>
    </source>
</evidence>
<dbReference type="NCBIfam" id="NF003588">
    <property type="entry name" value="PRK05254.1-1"/>
    <property type="match status" value="1"/>
</dbReference>
<dbReference type="Pfam" id="PF03167">
    <property type="entry name" value="UDG"/>
    <property type="match status" value="1"/>
</dbReference>
<feature type="domain" description="Uracil-DNA glycosylase-like" evidence="11">
    <location>
        <begin position="50"/>
        <end position="206"/>
    </location>
</feature>
<dbReference type="CDD" id="cd10027">
    <property type="entry name" value="UDG-F1-like"/>
    <property type="match status" value="1"/>
</dbReference>
<dbReference type="AlphaFoldDB" id="A0A2M7BPH3"/>
<dbReference type="GO" id="GO:0004844">
    <property type="term" value="F:uracil DNA N-glycosylase activity"/>
    <property type="evidence" value="ECO:0007669"/>
    <property type="project" value="UniProtKB-UniRule"/>
</dbReference>
<evidence type="ECO:0000256" key="8">
    <source>
        <dbReference type="HAMAP-Rule" id="MF_00148"/>
    </source>
</evidence>
<dbReference type="EMBL" id="PEVB01000071">
    <property type="protein sequence ID" value="PIV07347.1"/>
    <property type="molecule type" value="Genomic_DNA"/>
</dbReference>
<protein>
    <recommendedName>
        <fullName evidence="4 8">Uracil-DNA glycosylase</fullName>
        <shortName evidence="8">UDG</shortName>
        <ecNumber evidence="4 8">3.2.2.27</ecNumber>
    </recommendedName>
</protein>
<comment type="subcellular location">
    <subcellularLocation>
        <location evidence="8">Cytoplasm</location>
    </subcellularLocation>
</comment>
<dbReference type="InterPro" id="IPR005122">
    <property type="entry name" value="Uracil-DNA_glycosylase-like"/>
</dbReference>
<dbReference type="NCBIfam" id="NF003589">
    <property type="entry name" value="PRK05254.1-2"/>
    <property type="match status" value="1"/>
</dbReference>
<name>A0A2M7BPH3_9BACT</name>
<dbReference type="NCBIfam" id="NF003591">
    <property type="entry name" value="PRK05254.1-4"/>
    <property type="match status" value="1"/>
</dbReference>
<feature type="active site" description="Proton acceptor" evidence="8 9">
    <location>
        <position position="65"/>
    </location>
</feature>
<accession>A0A2M7BPH3</accession>
<comment type="function">
    <text evidence="2 8 10">Excises uracil residues from the DNA which can arise as a result of misincorporation of dUMP residues by DNA polymerase or due to deamination of cytosine.</text>
</comment>
<dbReference type="SUPFAM" id="SSF52141">
    <property type="entry name" value="Uracil-DNA glycosylase-like"/>
    <property type="match status" value="1"/>
</dbReference>
<reference evidence="13" key="1">
    <citation type="submission" date="2017-09" db="EMBL/GenBank/DDBJ databases">
        <title>Depth-based differentiation of microbial function through sediment-hosted aquifers and enrichment of novel symbionts in the deep terrestrial subsurface.</title>
        <authorList>
            <person name="Probst A.J."/>
            <person name="Ladd B."/>
            <person name="Jarett J.K."/>
            <person name="Geller-Mcgrath D.E."/>
            <person name="Sieber C.M.K."/>
            <person name="Emerson J.B."/>
            <person name="Anantharaman K."/>
            <person name="Thomas B.C."/>
            <person name="Malmstrom R."/>
            <person name="Stieglmeier M."/>
            <person name="Klingl A."/>
            <person name="Woyke T."/>
            <person name="Ryan C.M."/>
            <person name="Banfield J.F."/>
        </authorList>
    </citation>
    <scope>NUCLEOTIDE SEQUENCE [LARGE SCALE GENOMIC DNA]</scope>
</reference>
<comment type="similarity">
    <text evidence="3 8 10">Belongs to the uracil-DNA glycosylase (UDG) superfamily. UNG family.</text>
</comment>
<dbReference type="SMART" id="SM00986">
    <property type="entry name" value="UDG"/>
    <property type="match status" value="1"/>
</dbReference>